<dbReference type="InParanoid" id="A0A2P6MPN8"/>
<name>A0A2P6MPN8_9EUKA</name>
<evidence type="ECO:0000313" key="2">
    <source>
        <dbReference type="Proteomes" id="UP000241769"/>
    </source>
</evidence>
<accession>A0A2P6MPN8</accession>
<dbReference type="EMBL" id="MDYQ01000582">
    <property type="protein sequence ID" value="PRP73657.1"/>
    <property type="molecule type" value="Genomic_DNA"/>
</dbReference>
<evidence type="ECO:0000313" key="1">
    <source>
        <dbReference type="EMBL" id="PRP73657.1"/>
    </source>
</evidence>
<protein>
    <submittedName>
        <fullName evidence="1">Uncharacterized protein</fullName>
    </submittedName>
</protein>
<dbReference type="AlphaFoldDB" id="A0A2P6MPN8"/>
<comment type="caution">
    <text evidence="1">The sequence shown here is derived from an EMBL/GenBank/DDBJ whole genome shotgun (WGS) entry which is preliminary data.</text>
</comment>
<organism evidence="1 2">
    <name type="scientific">Planoprotostelium fungivorum</name>
    <dbReference type="NCBI Taxonomy" id="1890364"/>
    <lineage>
        <taxon>Eukaryota</taxon>
        <taxon>Amoebozoa</taxon>
        <taxon>Evosea</taxon>
        <taxon>Variosea</taxon>
        <taxon>Cavosteliida</taxon>
        <taxon>Cavosteliaceae</taxon>
        <taxon>Planoprotostelium</taxon>
    </lineage>
</organism>
<sequence>MPGCSLSCKDKRDAPTWARTRNLSVNSRTRYRLRHKSRVAFSGQGDRTSKRMDVVVGLLEISSAHDNSKVTGAFL</sequence>
<reference evidence="1 2" key="1">
    <citation type="journal article" date="2018" name="Genome Biol. Evol.">
        <title>Multiple Roots of Fruiting Body Formation in Amoebozoa.</title>
        <authorList>
            <person name="Hillmann F."/>
            <person name="Forbes G."/>
            <person name="Novohradska S."/>
            <person name="Ferling I."/>
            <person name="Riege K."/>
            <person name="Groth M."/>
            <person name="Westermann M."/>
            <person name="Marz M."/>
            <person name="Spaller T."/>
            <person name="Winckler T."/>
            <person name="Schaap P."/>
            <person name="Glockner G."/>
        </authorList>
    </citation>
    <scope>NUCLEOTIDE SEQUENCE [LARGE SCALE GENOMIC DNA]</scope>
    <source>
        <strain evidence="1 2">Jena</strain>
    </source>
</reference>
<dbReference type="Proteomes" id="UP000241769">
    <property type="component" value="Unassembled WGS sequence"/>
</dbReference>
<keyword evidence="2" id="KW-1185">Reference proteome</keyword>
<gene>
    <name evidence="1" type="ORF">PROFUN_16729</name>
</gene>
<proteinExistence type="predicted"/>